<evidence type="ECO:0000256" key="1">
    <source>
        <dbReference type="SAM" id="Phobius"/>
    </source>
</evidence>
<feature type="transmembrane region" description="Helical" evidence="1">
    <location>
        <begin position="6"/>
        <end position="26"/>
    </location>
</feature>
<dbReference type="Proteomes" id="UP000235682">
    <property type="component" value="Unassembled WGS sequence"/>
</dbReference>
<protein>
    <submittedName>
        <fullName evidence="2">Uncharacterized protein</fullName>
    </submittedName>
</protein>
<feature type="transmembrane region" description="Helical" evidence="1">
    <location>
        <begin position="38"/>
        <end position="59"/>
    </location>
</feature>
<keyword evidence="1" id="KW-1133">Transmembrane helix</keyword>
<accession>A0A1G8L5U7</accession>
<keyword evidence="3" id="KW-1185">Reference proteome</keyword>
<dbReference type="AlphaFoldDB" id="A0A1G8L5U7"/>
<evidence type="ECO:0000313" key="2">
    <source>
        <dbReference type="EMBL" id="PMC58505.1"/>
    </source>
</evidence>
<reference evidence="2 3" key="1">
    <citation type="submission" date="2017-09" db="EMBL/GenBank/DDBJ databases">
        <title>Bacterial strain isolated from the female urinary microbiota.</title>
        <authorList>
            <person name="Thomas-White K."/>
            <person name="Kumar N."/>
            <person name="Forster S."/>
            <person name="Putonti C."/>
            <person name="Lawley T."/>
            <person name="Wolfe A.J."/>
        </authorList>
    </citation>
    <scope>NUCLEOTIDE SEQUENCE [LARGE SCALE GENOMIC DNA]</scope>
    <source>
        <strain evidence="2 3">UMB0852</strain>
    </source>
</reference>
<dbReference type="EMBL" id="PNHE01000012">
    <property type="protein sequence ID" value="PMC58505.1"/>
    <property type="molecule type" value="Genomic_DNA"/>
</dbReference>
<comment type="caution">
    <text evidence="2">The sequence shown here is derived from an EMBL/GenBank/DDBJ whole genome shotgun (WGS) entry which is preliminary data.</text>
</comment>
<keyword evidence="1" id="KW-0812">Transmembrane</keyword>
<dbReference type="RefSeq" id="WP_092085077.1">
    <property type="nucleotide sequence ID" value="NZ_FNEL01000017.1"/>
</dbReference>
<gene>
    <name evidence="2" type="ORF">CJ205_03980</name>
</gene>
<keyword evidence="1" id="KW-0472">Membrane</keyword>
<organism evidence="2 3">
    <name type="scientific">Dolosicoccus paucivorans</name>
    <dbReference type="NCBI Taxonomy" id="84521"/>
    <lineage>
        <taxon>Bacteria</taxon>
        <taxon>Bacillati</taxon>
        <taxon>Bacillota</taxon>
        <taxon>Bacilli</taxon>
        <taxon>Lactobacillales</taxon>
        <taxon>Aerococcaceae</taxon>
        <taxon>Dolosicoccus</taxon>
    </lineage>
</organism>
<evidence type="ECO:0000313" key="3">
    <source>
        <dbReference type="Proteomes" id="UP000235682"/>
    </source>
</evidence>
<proteinExistence type="predicted"/>
<sequence length="60" mass="6873">MLTYLVALHRISLIITIIAALTHIYYRTKNDTNKLVMTYRIASVSGILVIIISLLLYFMS</sequence>
<name>A0A1G8L5U7_9LACT</name>